<dbReference type="InterPro" id="IPR001646">
    <property type="entry name" value="5peptide_repeat"/>
</dbReference>
<dbReference type="AlphaFoldDB" id="A0A5P2AS40"/>
<dbReference type="PANTHER" id="PTHR14136:SF17">
    <property type="entry name" value="BTB_POZ DOMAIN-CONTAINING PROTEIN KCTD9"/>
    <property type="match status" value="1"/>
</dbReference>
<sequence>MRLRTRLRGRLQRRPRQSHRSPVTMAVVLGVPAALGLVLLLLGPLTWVIAGDSVRNLDGKEQVDALNATRQTVLAATGGIVLALGLAYTAQTYHLSQRGQVTQRFSTGVTQLSSEKLEERLGGVFALEHIAAESPQEHLTVITTLATYVREHTRRSGRSYPSPPDTTEDWESLLPEWGTELPSDIQAAMEVLARRPERTEPRRIDLRHTNLSGLMMREFEFESRPRLTRMFLTWCDLRRADMRGVDLRGSILNTSDLSAAWLDRAQLAGVQFSSARLCGARLGGADILGADFCLADLRDVSGLTAAQLSGAVIDEATKLPEELERDPWVIARRSFCRTWRETHGAFSTPPPTPAPAGC</sequence>
<keyword evidence="1" id="KW-0472">Membrane</keyword>
<evidence type="ECO:0000313" key="4">
    <source>
        <dbReference type="Proteomes" id="UP000324106"/>
    </source>
</evidence>
<organism evidence="2 4">
    <name type="scientific">Streptomyces venezuelae</name>
    <dbReference type="NCBI Taxonomy" id="54571"/>
    <lineage>
        <taxon>Bacteria</taxon>
        <taxon>Bacillati</taxon>
        <taxon>Actinomycetota</taxon>
        <taxon>Actinomycetes</taxon>
        <taxon>Kitasatosporales</taxon>
        <taxon>Streptomycetaceae</taxon>
        <taxon>Streptomyces</taxon>
    </lineage>
</organism>
<keyword evidence="1" id="KW-0812">Transmembrane</keyword>
<dbReference type="Proteomes" id="UP000324106">
    <property type="component" value="Chromosome"/>
</dbReference>
<protein>
    <submittedName>
        <fullName evidence="2">Pentapeptide repeat-containing protein</fullName>
    </submittedName>
</protein>
<accession>A0A5P2AS40</accession>
<dbReference type="Gene3D" id="2.160.20.80">
    <property type="entry name" value="E3 ubiquitin-protein ligase SopA"/>
    <property type="match status" value="1"/>
</dbReference>
<dbReference type="OrthoDB" id="4563217at2"/>
<gene>
    <name evidence="2" type="ORF">DEJ46_15970</name>
    <name evidence="3" type="ORF">DEJ46_33785</name>
</gene>
<dbReference type="EMBL" id="CP029194">
    <property type="protein sequence ID" value="QES20430.1"/>
    <property type="molecule type" value="Genomic_DNA"/>
</dbReference>
<dbReference type="RefSeq" id="WP_150267088.1">
    <property type="nucleotide sequence ID" value="NZ_CP029194.1"/>
</dbReference>
<evidence type="ECO:0000256" key="1">
    <source>
        <dbReference type="SAM" id="Phobius"/>
    </source>
</evidence>
<proteinExistence type="predicted"/>
<dbReference type="InterPro" id="IPR051082">
    <property type="entry name" value="Pentapeptide-BTB/POZ_domain"/>
</dbReference>
<dbReference type="SUPFAM" id="SSF141571">
    <property type="entry name" value="Pentapeptide repeat-like"/>
    <property type="match status" value="1"/>
</dbReference>
<dbReference type="Pfam" id="PF00805">
    <property type="entry name" value="Pentapeptide"/>
    <property type="match status" value="2"/>
</dbReference>
<feature type="transmembrane region" description="Helical" evidence="1">
    <location>
        <begin position="21"/>
        <end position="50"/>
    </location>
</feature>
<reference evidence="2 4" key="1">
    <citation type="submission" date="2018-05" db="EMBL/GenBank/DDBJ databases">
        <title>Streptomyces venezuelae.</title>
        <authorList>
            <person name="Kim W."/>
            <person name="Lee N."/>
            <person name="Cho B.-K."/>
        </authorList>
    </citation>
    <scope>NUCLEOTIDE SEQUENCE [LARGE SCALE GENOMIC DNA]</scope>
    <source>
        <strain evidence="2 4">ATCC 15068</strain>
    </source>
</reference>
<dbReference type="PANTHER" id="PTHR14136">
    <property type="entry name" value="BTB_POZ DOMAIN-CONTAINING PROTEIN KCTD9"/>
    <property type="match status" value="1"/>
</dbReference>
<dbReference type="EMBL" id="CP029194">
    <property type="protein sequence ID" value="QES23489.1"/>
    <property type="molecule type" value="Genomic_DNA"/>
</dbReference>
<name>A0A5P2AS40_STRVZ</name>
<feature type="transmembrane region" description="Helical" evidence="1">
    <location>
        <begin position="70"/>
        <end position="90"/>
    </location>
</feature>
<evidence type="ECO:0000313" key="2">
    <source>
        <dbReference type="EMBL" id="QES20430.1"/>
    </source>
</evidence>
<keyword evidence="1" id="KW-1133">Transmembrane helix</keyword>
<evidence type="ECO:0000313" key="3">
    <source>
        <dbReference type="EMBL" id="QES23489.1"/>
    </source>
</evidence>